<evidence type="ECO:0000256" key="2">
    <source>
        <dbReference type="ARBA" id="ARBA00010742"/>
    </source>
</evidence>
<dbReference type="Pfam" id="PF09084">
    <property type="entry name" value="NMT1"/>
    <property type="match status" value="1"/>
</dbReference>
<comment type="subcellular location">
    <subcellularLocation>
        <location evidence="1">Periplasm</location>
    </subcellularLocation>
</comment>
<feature type="chain" id="PRO_5038459977" evidence="4">
    <location>
        <begin position="22"/>
        <end position="333"/>
    </location>
</feature>
<dbReference type="AlphaFoldDB" id="A0A916Y338"/>
<protein>
    <submittedName>
        <fullName evidence="6">Sulfonate ABC transporter substrate-binding protein</fullName>
    </submittedName>
</protein>
<feature type="domain" description="SsuA/THI5-like" evidence="5">
    <location>
        <begin position="65"/>
        <end position="269"/>
    </location>
</feature>
<proteinExistence type="inferred from homology"/>
<dbReference type="PANTHER" id="PTHR30024:SF47">
    <property type="entry name" value="TAURINE-BINDING PERIPLASMIC PROTEIN"/>
    <property type="match status" value="1"/>
</dbReference>
<evidence type="ECO:0000256" key="4">
    <source>
        <dbReference type="SAM" id="SignalP"/>
    </source>
</evidence>
<comment type="caution">
    <text evidence="6">The sequence shown here is derived from an EMBL/GenBank/DDBJ whole genome shotgun (WGS) entry which is preliminary data.</text>
</comment>
<dbReference type="InterPro" id="IPR015168">
    <property type="entry name" value="SsuA/THI5"/>
</dbReference>
<organism evidence="6 7">
    <name type="scientific">Microbacterium faecale</name>
    <dbReference type="NCBI Taxonomy" id="1804630"/>
    <lineage>
        <taxon>Bacteria</taxon>
        <taxon>Bacillati</taxon>
        <taxon>Actinomycetota</taxon>
        <taxon>Actinomycetes</taxon>
        <taxon>Micrococcales</taxon>
        <taxon>Microbacteriaceae</taxon>
        <taxon>Microbacterium</taxon>
    </lineage>
</organism>
<dbReference type="Gene3D" id="3.40.190.10">
    <property type="entry name" value="Periplasmic binding protein-like II"/>
    <property type="match status" value="2"/>
</dbReference>
<dbReference type="EMBL" id="BMHO01000001">
    <property type="protein sequence ID" value="GGD28764.1"/>
    <property type="molecule type" value="Genomic_DNA"/>
</dbReference>
<evidence type="ECO:0000313" key="7">
    <source>
        <dbReference type="Proteomes" id="UP000633205"/>
    </source>
</evidence>
<evidence type="ECO:0000256" key="1">
    <source>
        <dbReference type="ARBA" id="ARBA00004418"/>
    </source>
</evidence>
<evidence type="ECO:0000313" key="6">
    <source>
        <dbReference type="EMBL" id="GGD28764.1"/>
    </source>
</evidence>
<dbReference type="Proteomes" id="UP000633205">
    <property type="component" value="Unassembled WGS sequence"/>
</dbReference>
<dbReference type="PANTHER" id="PTHR30024">
    <property type="entry name" value="ALIPHATIC SULFONATES-BINDING PROTEIN-RELATED"/>
    <property type="match status" value="1"/>
</dbReference>
<keyword evidence="7" id="KW-1185">Reference proteome</keyword>
<accession>A0A916Y338</accession>
<comment type="similarity">
    <text evidence="2">Belongs to the bacterial solute-binding protein SsuA/TauA family.</text>
</comment>
<evidence type="ECO:0000256" key="3">
    <source>
        <dbReference type="ARBA" id="ARBA00022729"/>
    </source>
</evidence>
<keyword evidence="3 4" id="KW-0732">Signal</keyword>
<dbReference type="SUPFAM" id="SSF53850">
    <property type="entry name" value="Periplasmic binding protein-like II"/>
    <property type="match status" value="1"/>
</dbReference>
<dbReference type="PROSITE" id="PS51257">
    <property type="entry name" value="PROKAR_LIPOPROTEIN"/>
    <property type="match status" value="1"/>
</dbReference>
<feature type="signal peptide" evidence="4">
    <location>
        <begin position="1"/>
        <end position="21"/>
    </location>
</feature>
<evidence type="ECO:0000259" key="5">
    <source>
        <dbReference type="Pfam" id="PF09084"/>
    </source>
</evidence>
<reference evidence="6" key="1">
    <citation type="journal article" date="2014" name="Int. J. Syst. Evol. Microbiol.">
        <title>Complete genome sequence of Corynebacterium casei LMG S-19264T (=DSM 44701T), isolated from a smear-ripened cheese.</title>
        <authorList>
            <consortium name="US DOE Joint Genome Institute (JGI-PGF)"/>
            <person name="Walter F."/>
            <person name="Albersmeier A."/>
            <person name="Kalinowski J."/>
            <person name="Ruckert C."/>
        </authorList>
    </citation>
    <scope>NUCLEOTIDE SEQUENCE</scope>
    <source>
        <strain evidence="6">CGMCC 1.15152</strain>
    </source>
</reference>
<dbReference type="RefSeq" id="WP_188710825.1">
    <property type="nucleotide sequence ID" value="NZ_BMHO01000001.1"/>
</dbReference>
<dbReference type="GO" id="GO:0042597">
    <property type="term" value="C:periplasmic space"/>
    <property type="evidence" value="ECO:0007669"/>
    <property type="project" value="UniProtKB-SubCell"/>
</dbReference>
<sequence length="333" mass="34338">MITRTRITTVGVIAAAGLLLASCSSGSPSGGSEGGAAEGGAGTEELTPITVGLLTIAPAAAVQYGVDQGIFEEHGIDLTVETAQGGAAMLPSVSTGAYDFGVGNPLSVLTAATQDIDMRIVSGYSFSLEEGDDINAVVTRTEDGIESWSDLEGLTVATNAIKTQGDLTINEAVELDGGDPSSVEYVEIPFPDALPQLEAGNADAVWIPEPFLSQALADPDTYSVLGYPNQAALPGVPTMVTFSSGAVVDGEPEKLELWREALAATLDAANEDREGYNATIESFTGMPAEVVEGIGLERLTADLDPQVITDLSAMAAKWGFIESEPDLDVVIAP</sequence>
<gene>
    <name evidence="6" type="primary">ssuA</name>
    <name evidence="6" type="ORF">GCM10010915_06030</name>
</gene>
<name>A0A916Y338_9MICO</name>
<reference evidence="6" key="2">
    <citation type="submission" date="2020-09" db="EMBL/GenBank/DDBJ databases">
        <authorList>
            <person name="Sun Q."/>
            <person name="Zhou Y."/>
        </authorList>
    </citation>
    <scope>NUCLEOTIDE SEQUENCE</scope>
    <source>
        <strain evidence="6">CGMCC 1.15152</strain>
    </source>
</reference>